<dbReference type="Proteomes" id="UP001620262">
    <property type="component" value="Unassembled WGS sequence"/>
</dbReference>
<dbReference type="EMBL" id="JBJDOT010000004">
    <property type="protein sequence ID" value="MFK3863208.1"/>
    <property type="molecule type" value="Genomic_DNA"/>
</dbReference>
<keyword evidence="2" id="KW-1185">Reference proteome</keyword>
<accession>A0ABW8KTQ9</accession>
<reference evidence="1 2" key="1">
    <citation type="submission" date="2024-11" db="EMBL/GenBank/DDBJ databases">
        <title>The Natural Products Discovery Center: Release of the First 8490 Sequenced Strains for Exploring Actinobacteria Biosynthetic Diversity.</title>
        <authorList>
            <person name="Kalkreuter E."/>
            <person name="Kautsar S.A."/>
            <person name="Yang D."/>
            <person name="Bader C.D."/>
            <person name="Teijaro C.N."/>
            <person name="Fluegel L."/>
            <person name="Davis C.M."/>
            <person name="Simpson J.R."/>
            <person name="Lauterbach L."/>
            <person name="Steele A.D."/>
            <person name="Gui C."/>
            <person name="Meng S."/>
            <person name="Li G."/>
            <person name="Viehrig K."/>
            <person name="Ye F."/>
            <person name="Su P."/>
            <person name="Kiefer A.F."/>
            <person name="Nichols A."/>
            <person name="Cepeda A.J."/>
            <person name="Yan W."/>
            <person name="Fan B."/>
            <person name="Jiang Y."/>
            <person name="Adhikari A."/>
            <person name="Zheng C.-J."/>
            <person name="Schuster L."/>
            <person name="Cowan T.M."/>
            <person name="Smanski M.J."/>
            <person name="Chevrette M.G."/>
            <person name="De Carvalho L.P.S."/>
            <person name="Shen B."/>
        </authorList>
    </citation>
    <scope>NUCLEOTIDE SEQUENCE [LARGE SCALE GENOMIC DNA]</scope>
    <source>
        <strain evidence="1 2">NPDC078403</strain>
    </source>
</reference>
<gene>
    <name evidence="1" type="ORF">ACI2JU_04885</name>
</gene>
<protein>
    <submittedName>
        <fullName evidence="1">Substrate-binding periplasmic protein</fullName>
    </submittedName>
</protein>
<dbReference type="SUPFAM" id="SSF53850">
    <property type="entry name" value="Periplasmic binding protein-like II"/>
    <property type="match status" value="1"/>
</dbReference>
<dbReference type="Gene3D" id="3.40.190.10">
    <property type="entry name" value="Periplasmic binding protein-like II"/>
    <property type="match status" value="2"/>
</dbReference>
<evidence type="ECO:0000313" key="1">
    <source>
        <dbReference type="EMBL" id="MFK3863208.1"/>
    </source>
</evidence>
<dbReference type="RefSeq" id="WP_404674848.1">
    <property type="nucleotide sequence ID" value="NZ_JBJDOT010000004.1"/>
</dbReference>
<comment type="caution">
    <text evidence="1">The sequence shown here is derived from an EMBL/GenBank/DDBJ whole genome shotgun (WGS) entry which is preliminary data.</text>
</comment>
<evidence type="ECO:0000313" key="2">
    <source>
        <dbReference type="Proteomes" id="UP001620262"/>
    </source>
</evidence>
<proteinExistence type="predicted"/>
<sequence length="290" mass="33167">MTNMYSSKVLQLIKPFNTSKTLLIAALLVLCLPIQLRANDKLIIASGNFAPYFMQDNVTGNGYFDQLVVQVLRIQGYQNPQLVPLNNDAIQRYFNNKVADIAINYTAQPAAHAFTSRYRVRFMNRVTMLRSAWTEKVTTLNDLKNLRVGSFIGASDIFGAEYKNMATQVFTHYSEVGNQQALNKQLLTNKIDARIGDYLMLYWHTSTNTQLDPTSFIYRDILNYQGSYIVFQDKSVRDNFDEGLTRLVASGEIIIATERWLKAYNLPIIKQQFFVTQPEKTQQNNAIEAN</sequence>
<name>A0ABW8KTQ9_9GAMM</name>
<organism evidence="1 2">
    <name type="scientific">Pseudoalteromonas rhizosphaerae</name>
    <dbReference type="NCBI Taxonomy" id="2518973"/>
    <lineage>
        <taxon>Bacteria</taxon>
        <taxon>Pseudomonadati</taxon>
        <taxon>Pseudomonadota</taxon>
        <taxon>Gammaproteobacteria</taxon>
        <taxon>Alteromonadales</taxon>
        <taxon>Pseudoalteromonadaceae</taxon>
        <taxon>Pseudoalteromonas</taxon>
    </lineage>
</organism>